<name>A0A5C3E8X7_9BASI</name>
<keyword evidence="2" id="KW-0732">Signal</keyword>
<organism evidence="3 4">
    <name type="scientific">Ustilago trichophora</name>
    <dbReference type="NCBI Taxonomy" id="86804"/>
    <lineage>
        <taxon>Eukaryota</taxon>
        <taxon>Fungi</taxon>
        <taxon>Dikarya</taxon>
        <taxon>Basidiomycota</taxon>
        <taxon>Ustilaginomycotina</taxon>
        <taxon>Ustilaginomycetes</taxon>
        <taxon>Ustilaginales</taxon>
        <taxon>Ustilaginaceae</taxon>
        <taxon>Ustilago</taxon>
    </lineage>
</organism>
<feature type="compositionally biased region" description="Basic and acidic residues" evidence="1">
    <location>
        <begin position="24"/>
        <end position="40"/>
    </location>
</feature>
<feature type="region of interest" description="Disordered" evidence="1">
    <location>
        <begin position="21"/>
        <end position="44"/>
    </location>
</feature>
<feature type="compositionally biased region" description="Polar residues" evidence="1">
    <location>
        <begin position="133"/>
        <end position="145"/>
    </location>
</feature>
<dbReference type="Proteomes" id="UP000324022">
    <property type="component" value="Unassembled WGS sequence"/>
</dbReference>
<proteinExistence type="predicted"/>
<keyword evidence="4" id="KW-1185">Reference proteome</keyword>
<dbReference type="AlphaFoldDB" id="A0A5C3E8X7"/>
<evidence type="ECO:0000313" key="3">
    <source>
        <dbReference type="EMBL" id="SPO26928.1"/>
    </source>
</evidence>
<evidence type="ECO:0000313" key="4">
    <source>
        <dbReference type="Proteomes" id="UP000324022"/>
    </source>
</evidence>
<evidence type="ECO:0000256" key="2">
    <source>
        <dbReference type="SAM" id="SignalP"/>
    </source>
</evidence>
<feature type="compositionally biased region" description="Polar residues" evidence="1">
    <location>
        <begin position="95"/>
        <end position="117"/>
    </location>
</feature>
<feature type="chain" id="PRO_5022986337" description="Effector family protein Eff1" evidence="2">
    <location>
        <begin position="21"/>
        <end position="394"/>
    </location>
</feature>
<gene>
    <name evidence="3" type="ORF">UTRI_10399_B</name>
</gene>
<dbReference type="OrthoDB" id="2556295at2759"/>
<reference evidence="3 4" key="1">
    <citation type="submission" date="2018-03" db="EMBL/GenBank/DDBJ databases">
        <authorList>
            <person name="Guldener U."/>
        </authorList>
    </citation>
    <scope>NUCLEOTIDE SEQUENCE [LARGE SCALE GENOMIC DNA]</scope>
    <source>
        <strain evidence="3 4">NBRC100155</strain>
    </source>
</reference>
<dbReference type="EMBL" id="OOIN01000016">
    <property type="protein sequence ID" value="SPO26928.1"/>
    <property type="molecule type" value="Genomic_DNA"/>
</dbReference>
<accession>A0A5C3E8X7</accession>
<sequence length="394" mass="44201">MRSIRPFVLLVVLTTAFTFGMDEEPPRASDPEPERPEAPKPKRQTHILHGFVPEHEFLPVPWSNPSDGVQHGWGQAYNVPSSGSRLFPVLTELAPTSSSGSKANLEITSTSQPSTSALPADQAPQSALDRVAPSTSSSLFPTMDSQAVPGTPGQPNPYDHIPAFQQHPEGRIWGPYALGGELFHPVAYPLNIPAFEHLYDDDGVTFLDFENLYQRGQFRASGMRFRPEPSALEAIHEKIWASLKEHQKLEPGIVRGETNLLEGEYLWPPVYQTGVDGRLNMPSNTLLRKLRSAITYRLKTHSRETPRMYHIEATVKGNKRHFLMFPPKTWNFVNHWAEDEGPRPWVYLESYKQPASGSRDPLAFLGLTFLPHHADEHLLKNGIITPAFIQALRS</sequence>
<protein>
    <recommendedName>
        <fullName evidence="5">Effector family protein Eff1</fullName>
    </recommendedName>
</protein>
<evidence type="ECO:0008006" key="5">
    <source>
        <dbReference type="Google" id="ProtNLM"/>
    </source>
</evidence>
<feature type="signal peptide" evidence="2">
    <location>
        <begin position="1"/>
        <end position="20"/>
    </location>
</feature>
<evidence type="ECO:0000256" key="1">
    <source>
        <dbReference type="SAM" id="MobiDB-lite"/>
    </source>
</evidence>
<feature type="region of interest" description="Disordered" evidence="1">
    <location>
        <begin position="95"/>
        <end position="165"/>
    </location>
</feature>